<accession>A0A8J2J681</accession>
<dbReference type="AlphaFoldDB" id="A0A8J2J681"/>
<proteinExistence type="predicted"/>
<reference evidence="1" key="1">
    <citation type="submission" date="2021-06" db="EMBL/GenBank/DDBJ databases">
        <authorList>
            <person name="Hodson N. C."/>
            <person name="Mongue J. A."/>
            <person name="Jaron S. K."/>
        </authorList>
    </citation>
    <scope>NUCLEOTIDE SEQUENCE</scope>
</reference>
<dbReference type="EMBL" id="CAJVCH010023508">
    <property type="protein sequence ID" value="CAG7694875.1"/>
    <property type="molecule type" value="Genomic_DNA"/>
</dbReference>
<evidence type="ECO:0000313" key="1">
    <source>
        <dbReference type="EMBL" id="CAG7694875.1"/>
    </source>
</evidence>
<protein>
    <submittedName>
        <fullName evidence="1">Uncharacterized protein</fullName>
    </submittedName>
</protein>
<sequence>MWVCSWNTDNRDPVSFSLKIALTFSLQARAPADVDQPTFLNYLFLLFENRRFQFPTLRHHFEIAQEQIISRIPQRRFTNTSGLSFSKDKLWSHCQFSL</sequence>
<organism evidence="1 2">
    <name type="scientific">Allacma fusca</name>
    <dbReference type="NCBI Taxonomy" id="39272"/>
    <lineage>
        <taxon>Eukaryota</taxon>
        <taxon>Metazoa</taxon>
        <taxon>Ecdysozoa</taxon>
        <taxon>Arthropoda</taxon>
        <taxon>Hexapoda</taxon>
        <taxon>Collembola</taxon>
        <taxon>Symphypleona</taxon>
        <taxon>Sminthuridae</taxon>
        <taxon>Allacma</taxon>
    </lineage>
</organism>
<comment type="caution">
    <text evidence="1">The sequence shown here is derived from an EMBL/GenBank/DDBJ whole genome shotgun (WGS) entry which is preliminary data.</text>
</comment>
<dbReference type="Proteomes" id="UP000708208">
    <property type="component" value="Unassembled WGS sequence"/>
</dbReference>
<evidence type="ECO:0000313" key="2">
    <source>
        <dbReference type="Proteomes" id="UP000708208"/>
    </source>
</evidence>
<name>A0A8J2J681_9HEXA</name>
<gene>
    <name evidence="1" type="ORF">AFUS01_LOCUS3850</name>
</gene>
<keyword evidence="2" id="KW-1185">Reference proteome</keyword>